<sequence length="531" mass="58026">MASIALHARQHLALTPRLQQAVRLLQLSSLEFQQELREALDTNPFLEYVPPAQETGEAAEAAEGAAGIGEAAPAAPVVAADVPEGDLDGGMESAADGGMALDPASHGGATYGDEAAGYGEPASGYGEETSGYSDEGSAYAADLPLPGAMRASSGYRGSEDGESDAADWVRVPISLREQLHGALRLSPLEDLDRAAVQVVIEALDDDGYLRQELAELADVDGVEGELDEDRLRIALRVVQTLDRPGIGARSLAECLALQLEAMPEDTPHRELALRIVTGHLERLARREHGELQRQLGCDAQSLQAASALVRRLDPKPGNHYGRADGGYVVPDVIVRQVRGRWVVSVNPAIEPRARIHKLYAELFARSDQTSRSPLAQQLQEARWLIRNAHKRCETILRVGECIVARQKAFFQYGEIALRPMLLRDVADELGLHESTVSRATGNKYMATPRGIFEFKRFFPRELETRTGGTCSAAAVRALIKEMIDAENPRDPLSDVVLTQELERQGVRVARRTVTKYRQMMKLPAADMRRQL</sequence>
<keyword evidence="3 9" id="KW-0808">Transferase</keyword>
<proteinExistence type="inferred from homology"/>
<evidence type="ECO:0000256" key="1">
    <source>
        <dbReference type="ARBA" id="ARBA00008798"/>
    </source>
</evidence>
<protein>
    <recommendedName>
        <fullName evidence="9">RNA polymerase sigma-54 factor</fullName>
    </recommendedName>
</protein>
<dbReference type="GO" id="GO:0003677">
    <property type="term" value="F:DNA binding"/>
    <property type="evidence" value="ECO:0007669"/>
    <property type="project" value="UniProtKB-KW"/>
</dbReference>
<dbReference type="Pfam" id="PF04963">
    <property type="entry name" value="Sigma54_CBD"/>
    <property type="match status" value="1"/>
</dbReference>
<keyword evidence="14" id="KW-1185">Reference proteome</keyword>
<organism evidence="13 14">
    <name type="scientific">Paraburkholderia caffeinitolerans</name>
    <dbReference type="NCBI Taxonomy" id="1723730"/>
    <lineage>
        <taxon>Bacteria</taxon>
        <taxon>Pseudomonadati</taxon>
        <taxon>Pseudomonadota</taxon>
        <taxon>Betaproteobacteria</taxon>
        <taxon>Burkholderiales</taxon>
        <taxon>Burkholderiaceae</taxon>
        <taxon>Paraburkholderia</taxon>
    </lineage>
</organism>
<accession>A0A6J5GL98</accession>
<dbReference type="PROSITE" id="PS00718">
    <property type="entry name" value="SIGMA54_2"/>
    <property type="match status" value="1"/>
</dbReference>
<keyword evidence="8 9" id="KW-0804">Transcription</keyword>
<feature type="domain" description="RNA polymerase sigma factor 54 DNA-binding" evidence="11">
    <location>
        <begin position="374"/>
        <end position="530"/>
    </location>
</feature>
<dbReference type="Pfam" id="PF04552">
    <property type="entry name" value="Sigma54_DBD"/>
    <property type="match status" value="1"/>
</dbReference>
<dbReference type="InterPro" id="IPR007046">
    <property type="entry name" value="RNA_pol_sigma_54_core-bd"/>
</dbReference>
<dbReference type="InterPro" id="IPR007634">
    <property type="entry name" value="RNA_pol_sigma_54_DNA-bd"/>
</dbReference>
<dbReference type="GO" id="GO:0016987">
    <property type="term" value="F:sigma factor activity"/>
    <property type="evidence" value="ECO:0007669"/>
    <property type="project" value="UniProtKB-KW"/>
</dbReference>
<dbReference type="NCBIfam" id="NF004595">
    <property type="entry name" value="PRK05932.1-2"/>
    <property type="match status" value="1"/>
</dbReference>
<dbReference type="PROSITE" id="PS00717">
    <property type="entry name" value="SIGMA54_1"/>
    <property type="match status" value="1"/>
</dbReference>
<dbReference type="EMBL" id="CADIKL010000035">
    <property type="protein sequence ID" value="CAB3801649.1"/>
    <property type="molecule type" value="Genomic_DNA"/>
</dbReference>
<dbReference type="Proteomes" id="UP000494119">
    <property type="component" value="Unassembled WGS sequence"/>
</dbReference>
<dbReference type="PIRSF" id="PIRSF000774">
    <property type="entry name" value="RpoN"/>
    <property type="match status" value="1"/>
</dbReference>
<evidence type="ECO:0000256" key="9">
    <source>
        <dbReference type="PIRNR" id="PIRNR000774"/>
    </source>
</evidence>
<dbReference type="NCBIfam" id="TIGR02395">
    <property type="entry name" value="rpoN_sigma"/>
    <property type="match status" value="1"/>
</dbReference>
<dbReference type="Gene3D" id="1.10.10.1330">
    <property type="entry name" value="RNA polymerase sigma-54 factor, core-binding domain"/>
    <property type="match status" value="1"/>
</dbReference>
<evidence type="ECO:0000256" key="7">
    <source>
        <dbReference type="ARBA" id="ARBA00023125"/>
    </source>
</evidence>
<dbReference type="GO" id="GO:0000428">
    <property type="term" value="C:DNA-directed RNA polymerase complex"/>
    <property type="evidence" value="ECO:0007669"/>
    <property type="project" value="UniProtKB-KW"/>
</dbReference>
<evidence type="ECO:0000259" key="12">
    <source>
        <dbReference type="Pfam" id="PF04963"/>
    </source>
</evidence>
<evidence type="ECO:0000256" key="5">
    <source>
        <dbReference type="ARBA" id="ARBA00023015"/>
    </source>
</evidence>
<evidence type="ECO:0000313" key="14">
    <source>
        <dbReference type="Proteomes" id="UP000494119"/>
    </source>
</evidence>
<feature type="domain" description="RNA polymerase sigma factor 54 core-binding" evidence="12">
    <location>
        <begin position="170"/>
        <end position="359"/>
    </location>
</feature>
<keyword evidence="6 9" id="KW-0731">Sigma factor</keyword>
<dbReference type="GO" id="GO:0001216">
    <property type="term" value="F:DNA-binding transcription activator activity"/>
    <property type="evidence" value="ECO:0007669"/>
    <property type="project" value="InterPro"/>
</dbReference>
<keyword evidence="2 9" id="KW-0240">DNA-directed RNA polymerase</keyword>
<keyword evidence="4 9" id="KW-0548">Nucleotidyltransferase</keyword>
<comment type="similarity">
    <text evidence="1 9">Belongs to the sigma-54 factor family.</text>
</comment>
<dbReference type="GO" id="GO:0006352">
    <property type="term" value="P:DNA-templated transcription initiation"/>
    <property type="evidence" value="ECO:0007669"/>
    <property type="project" value="InterPro"/>
</dbReference>
<evidence type="ECO:0000256" key="4">
    <source>
        <dbReference type="ARBA" id="ARBA00022695"/>
    </source>
</evidence>
<keyword evidence="5 9" id="KW-0805">Transcription regulation</keyword>
<comment type="function">
    <text evidence="9">Sigma factors are initiation factors that promote the attachment of RNA polymerase to specific initiation sites and are then released.</text>
</comment>
<reference evidence="13 14" key="1">
    <citation type="submission" date="2020-04" db="EMBL/GenBank/DDBJ databases">
        <authorList>
            <person name="De Canck E."/>
        </authorList>
    </citation>
    <scope>NUCLEOTIDE SEQUENCE [LARGE SCALE GENOMIC DNA]</scope>
    <source>
        <strain evidence="13 14">LMG 28688</strain>
    </source>
</reference>
<gene>
    <name evidence="13" type="primary">rpoN_2</name>
    <name evidence="13" type="ORF">LMG28688_05401</name>
</gene>
<dbReference type="PRINTS" id="PR00045">
    <property type="entry name" value="SIGMA54FCT"/>
</dbReference>
<evidence type="ECO:0000256" key="10">
    <source>
        <dbReference type="SAM" id="MobiDB-lite"/>
    </source>
</evidence>
<dbReference type="Gene3D" id="1.10.10.60">
    <property type="entry name" value="Homeodomain-like"/>
    <property type="match status" value="1"/>
</dbReference>
<evidence type="ECO:0000256" key="2">
    <source>
        <dbReference type="ARBA" id="ARBA00022478"/>
    </source>
</evidence>
<dbReference type="InterPro" id="IPR038709">
    <property type="entry name" value="RpoN_core-bd_sf"/>
</dbReference>
<evidence type="ECO:0000256" key="3">
    <source>
        <dbReference type="ARBA" id="ARBA00022679"/>
    </source>
</evidence>
<dbReference type="PROSITE" id="PS50044">
    <property type="entry name" value="SIGMA54_3"/>
    <property type="match status" value="1"/>
</dbReference>
<dbReference type="InterPro" id="IPR000394">
    <property type="entry name" value="RNA_pol_sigma_54"/>
</dbReference>
<dbReference type="GO" id="GO:0016779">
    <property type="term" value="F:nucleotidyltransferase activity"/>
    <property type="evidence" value="ECO:0007669"/>
    <property type="project" value="UniProtKB-KW"/>
</dbReference>
<evidence type="ECO:0000313" key="13">
    <source>
        <dbReference type="EMBL" id="CAB3801649.1"/>
    </source>
</evidence>
<dbReference type="RefSeq" id="WP_175197296.1">
    <property type="nucleotide sequence ID" value="NZ_CADIKL010000035.1"/>
</dbReference>
<evidence type="ECO:0000259" key="11">
    <source>
        <dbReference type="Pfam" id="PF04552"/>
    </source>
</evidence>
<evidence type="ECO:0000256" key="8">
    <source>
        <dbReference type="ARBA" id="ARBA00023163"/>
    </source>
</evidence>
<dbReference type="Pfam" id="PF00309">
    <property type="entry name" value="Sigma54_AID"/>
    <property type="match status" value="1"/>
</dbReference>
<dbReference type="AlphaFoldDB" id="A0A6J5GL98"/>
<evidence type="ECO:0000256" key="6">
    <source>
        <dbReference type="ARBA" id="ARBA00023082"/>
    </source>
</evidence>
<dbReference type="PANTHER" id="PTHR32248">
    <property type="entry name" value="RNA POLYMERASE SIGMA-54 FACTOR"/>
    <property type="match status" value="1"/>
</dbReference>
<keyword evidence="7 9" id="KW-0238">DNA-binding</keyword>
<name>A0A6J5GL98_9BURK</name>
<dbReference type="PANTHER" id="PTHR32248:SF4">
    <property type="entry name" value="RNA POLYMERASE SIGMA-54 FACTOR"/>
    <property type="match status" value="1"/>
</dbReference>
<feature type="region of interest" description="Disordered" evidence="10">
    <location>
        <begin position="119"/>
        <end position="139"/>
    </location>
</feature>
<dbReference type="NCBIfam" id="NF009118">
    <property type="entry name" value="PRK12469.1"/>
    <property type="match status" value="1"/>
</dbReference>